<sequence length="102" mass="12460">MVSEIPLDVYKKVYREIIKEKKKRKFLIHLIIYIIVNAMFIVDNLLYTPKEIWFIYPLIFWGIGLLIHYLYGIHWIDNILKDIEARAEYRAREILKNNIHQN</sequence>
<keyword evidence="1" id="KW-1133">Transmembrane helix</keyword>
<dbReference type="RefSeq" id="WP_214400646.1">
    <property type="nucleotide sequence ID" value="NZ_LR792632.1"/>
</dbReference>
<organism evidence="3 4">
    <name type="scientific">Methanocaldococcus lauensis</name>
    <dbReference type="NCBI Taxonomy" id="2546128"/>
    <lineage>
        <taxon>Archaea</taxon>
        <taxon>Methanobacteriati</taxon>
        <taxon>Methanobacteriota</taxon>
        <taxon>Methanomada group</taxon>
        <taxon>Methanococci</taxon>
        <taxon>Methanococcales</taxon>
        <taxon>Methanocaldococcaceae</taxon>
        <taxon>Methanocaldococcus</taxon>
    </lineage>
</organism>
<dbReference type="InterPro" id="IPR025698">
    <property type="entry name" value="2TM_dom"/>
</dbReference>
<keyword evidence="4" id="KW-1185">Reference proteome</keyword>
<reference evidence="3 4" key="1">
    <citation type="submission" date="2020-04" db="EMBL/GenBank/DDBJ databases">
        <authorList>
            <consortium name="Genoscope - CEA"/>
            <person name="William W."/>
        </authorList>
    </citation>
    <scope>NUCLEOTIDE SEQUENCE [LARGE SCALE GENOMIC DNA]</scope>
    <source>
        <strain evidence="3 4">SG7</strain>
    </source>
</reference>
<evidence type="ECO:0000313" key="3">
    <source>
        <dbReference type="EMBL" id="CAB3288586.1"/>
    </source>
</evidence>
<name>A0A8D6PRK2_9EURY</name>
<dbReference type="EMBL" id="LR792632">
    <property type="protein sequence ID" value="CAB3288586.1"/>
    <property type="molecule type" value="Genomic_DNA"/>
</dbReference>
<keyword evidence="1" id="KW-0472">Membrane</keyword>
<dbReference type="KEGG" id="mesg:MLAUSG7_0800"/>
<feature type="transmembrane region" description="Helical" evidence="1">
    <location>
        <begin position="26"/>
        <end position="47"/>
    </location>
</feature>
<feature type="transmembrane region" description="Helical" evidence="1">
    <location>
        <begin position="53"/>
        <end position="71"/>
    </location>
</feature>
<evidence type="ECO:0000313" key="4">
    <source>
        <dbReference type="Proteomes" id="UP000679213"/>
    </source>
</evidence>
<dbReference type="Proteomes" id="UP000679213">
    <property type="component" value="Chromosome I"/>
</dbReference>
<evidence type="ECO:0000259" key="2">
    <source>
        <dbReference type="Pfam" id="PF13239"/>
    </source>
</evidence>
<accession>A0A8D6PRK2</accession>
<gene>
    <name evidence="3" type="ORF">MLAUSG7_0800</name>
</gene>
<keyword evidence="3" id="KW-0418">Kinase</keyword>
<keyword evidence="3" id="KW-0808">Transferase</keyword>
<keyword evidence="1" id="KW-0812">Transmembrane</keyword>
<protein>
    <submittedName>
        <fullName evidence="3">Histidine kinase</fullName>
    </submittedName>
</protein>
<dbReference type="Pfam" id="PF13239">
    <property type="entry name" value="2TM"/>
    <property type="match status" value="1"/>
</dbReference>
<proteinExistence type="predicted"/>
<feature type="domain" description="2TM" evidence="2">
    <location>
        <begin position="21"/>
        <end position="71"/>
    </location>
</feature>
<evidence type="ECO:0000256" key="1">
    <source>
        <dbReference type="SAM" id="Phobius"/>
    </source>
</evidence>
<dbReference type="AlphaFoldDB" id="A0A8D6PRK2"/>
<dbReference type="GeneID" id="65883607"/>
<dbReference type="GO" id="GO:0016301">
    <property type="term" value="F:kinase activity"/>
    <property type="evidence" value="ECO:0007669"/>
    <property type="project" value="UniProtKB-KW"/>
</dbReference>